<proteinExistence type="predicted"/>
<protein>
    <submittedName>
        <fullName evidence="1">Uncharacterized protein</fullName>
    </submittedName>
</protein>
<dbReference type="AlphaFoldDB" id="A0A381KNE4"/>
<organism evidence="1 2">
    <name type="scientific">Buttiauxella agrestis</name>
    <dbReference type="NCBI Taxonomy" id="82977"/>
    <lineage>
        <taxon>Bacteria</taxon>
        <taxon>Pseudomonadati</taxon>
        <taxon>Pseudomonadota</taxon>
        <taxon>Gammaproteobacteria</taxon>
        <taxon>Enterobacterales</taxon>
        <taxon>Enterobacteriaceae</taxon>
        <taxon>Buttiauxella</taxon>
    </lineage>
</organism>
<evidence type="ECO:0000313" key="1">
    <source>
        <dbReference type="EMBL" id="SUY92880.1"/>
    </source>
</evidence>
<name>A0A381KNE4_9ENTR</name>
<evidence type="ECO:0000313" key="2">
    <source>
        <dbReference type="Proteomes" id="UP000255528"/>
    </source>
</evidence>
<sequence length="146" mass="16134">MPQGAKMMTSTVNNLLSNGFSPVRCPATQVVMPNMTRNFDGFHISYARSIQHYGSDTTAIVLQGRVFLLLNGYHADVLSEAAERSGIHGCIDIFIERIGQANKLSEHRMAAGIDNDLFELAPTVLDVIGQDYMDRLMQAVTNETEE</sequence>
<accession>A0A381KNE4</accession>
<gene>
    <name evidence="1" type="ORF">NCTC12119_04910</name>
</gene>
<dbReference type="Proteomes" id="UP000255528">
    <property type="component" value="Unassembled WGS sequence"/>
</dbReference>
<dbReference type="EMBL" id="UIGI01000002">
    <property type="protein sequence ID" value="SUY92880.1"/>
    <property type="molecule type" value="Genomic_DNA"/>
</dbReference>
<reference evidence="1 2" key="1">
    <citation type="submission" date="2018-06" db="EMBL/GenBank/DDBJ databases">
        <authorList>
            <consortium name="Pathogen Informatics"/>
            <person name="Doyle S."/>
        </authorList>
    </citation>
    <scope>NUCLEOTIDE SEQUENCE [LARGE SCALE GENOMIC DNA]</scope>
    <source>
        <strain evidence="1 2">NCTC12119</strain>
    </source>
</reference>